<feature type="transmembrane region" description="Helical" evidence="1">
    <location>
        <begin position="127"/>
        <end position="146"/>
    </location>
</feature>
<protein>
    <submittedName>
        <fullName evidence="2">Uncharacterized protein</fullName>
    </submittedName>
</protein>
<keyword evidence="1" id="KW-1133">Transmembrane helix</keyword>
<feature type="transmembrane region" description="Helical" evidence="1">
    <location>
        <begin position="41"/>
        <end position="58"/>
    </location>
</feature>
<evidence type="ECO:0000256" key="1">
    <source>
        <dbReference type="SAM" id="Phobius"/>
    </source>
</evidence>
<sequence>MPRDLGASRDGDGPVKPLALAAVASALTTAVAAWALRATDATTAVAAVAAVAVATAWLARFHDGPTGSGVALAGPVQLTALALVGRASAAGALPVVAAQVVGAVAAGAAVTALDLPGGRLVWDDPTLLAGGVLAAVVGLLTGWATLAGDPASPAWQVVGPVSAGGLLGVGLAAAAQPAAVLGLATAGVVAWPLALVVAVGALLGGLLGTFVVSWVSPHAE</sequence>
<dbReference type="Proteomes" id="UP000067689">
    <property type="component" value="Chromosome"/>
</dbReference>
<keyword evidence="1" id="KW-0812">Transmembrane</keyword>
<name>A0A0U4BAW2_9ACTN</name>
<reference evidence="2 3" key="1">
    <citation type="journal article" date="1991" name="Int. J. Syst. Bacteriol.">
        <title>Description of the erythromycin-producing bacterium Arthrobacter sp. strain NRRL B-3381 as Aeromicrobium erythreum gen. nov., sp. nov.</title>
        <authorList>
            <person name="Miller E.S."/>
            <person name="Woese C.R."/>
            <person name="Brenner S."/>
        </authorList>
    </citation>
    <scope>NUCLEOTIDE SEQUENCE [LARGE SCALE GENOMIC DNA]</scope>
    <source>
        <strain evidence="2 3">AR18</strain>
    </source>
</reference>
<dbReference type="KEGG" id="aer:AERYTH_10050"/>
<gene>
    <name evidence="2" type="ORF">AERYTH_10050</name>
</gene>
<organism evidence="2 3">
    <name type="scientific">Aeromicrobium erythreum</name>
    <dbReference type="NCBI Taxonomy" id="2041"/>
    <lineage>
        <taxon>Bacteria</taxon>
        <taxon>Bacillati</taxon>
        <taxon>Actinomycetota</taxon>
        <taxon>Actinomycetes</taxon>
        <taxon>Propionibacteriales</taxon>
        <taxon>Nocardioidaceae</taxon>
        <taxon>Aeromicrobium</taxon>
    </lineage>
</organism>
<accession>A0A0U4BAW2</accession>
<keyword evidence="1" id="KW-0472">Membrane</keyword>
<feature type="transmembrane region" description="Helical" evidence="1">
    <location>
        <begin position="95"/>
        <end position="115"/>
    </location>
</feature>
<feature type="transmembrane region" description="Helical" evidence="1">
    <location>
        <begin position="193"/>
        <end position="215"/>
    </location>
</feature>
<feature type="transmembrane region" description="Helical" evidence="1">
    <location>
        <begin position="166"/>
        <end position="186"/>
    </location>
</feature>
<evidence type="ECO:0000313" key="3">
    <source>
        <dbReference type="Proteomes" id="UP000067689"/>
    </source>
</evidence>
<dbReference type="PATRIC" id="fig|2041.4.peg.2100"/>
<feature type="transmembrane region" description="Helical" evidence="1">
    <location>
        <begin position="18"/>
        <end position="35"/>
    </location>
</feature>
<dbReference type="AlphaFoldDB" id="A0A0U4BAW2"/>
<evidence type="ECO:0000313" key="2">
    <source>
        <dbReference type="EMBL" id="ALX05017.1"/>
    </source>
</evidence>
<dbReference type="EMBL" id="CP011502">
    <property type="protein sequence ID" value="ALX05017.1"/>
    <property type="molecule type" value="Genomic_DNA"/>
</dbReference>
<keyword evidence="3" id="KW-1185">Reference proteome</keyword>
<proteinExistence type="predicted"/>